<feature type="region of interest" description="Disordered" evidence="1">
    <location>
        <begin position="1"/>
        <end position="40"/>
    </location>
</feature>
<evidence type="ECO:0000256" key="1">
    <source>
        <dbReference type="SAM" id="MobiDB-lite"/>
    </source>
</evidence>
<feature type="non-terminal residue" evidence="2">
    <location>
        <position position="197"/>
    </location>
</feature>
<dbReference type="EMBL" id="JAAPAO010002729">
    <property type="protein sequence ID" value="KAF4647274.1"/>
    <property type="molecule type" value="Genomic_DNA"/>
</dbReference>
<comment type="caution">
    <text evidence="2">The sequence shown here is derived from an EMBL/GenBank/DDBJ whole genome shotgun (WGS) entry which is preliminary data.</text>
</comment>
<sequence>TKKSSLTRTKGSRRASATEKLRSETRKKAQEEKVESVRQQLEQDNPLDDISWDLKKRLSVYFALRLCYVIEPWRPKYQVEAQVAELVGVTSNRLGDWIRDYELNFEFAESKRGKHTKAFSPMYDESFDTFRQQLVSFIKKNSVGEPGKPNFTVNKIKDWVNSELQLEGEDCYSERTVCRWLHFLGFQLLTVKKTLYV</sequence>
<evidence type="ECO:0000313" key="3">
    <source>
        <dbReference type="Proteomes" id="UP000591131"/>
    </source>
</evidence>
<organism evidence="2 3">
    <name type="scientific">Perkinsus chesapeaki</name>
    <name type="common">Clam parasite</name>
    <name type="synonym">Perkinsus andrewsi</name>
    <dbReference type="NCBI Taxonomy" id="330153"/>
    <lineage>
        <taxon>Eukaryota</taxon>
        <taxon>Sar</taxon>
        <taxon>Alveolata</taxon>
        <taxon>Perkinsozoa</taxon>
        <taxon>Perkinsea</taxon>
        <taxon>Perkinsida</taxon>
        <taxon>Perkinsidae</taxon>
        <taxon>Perkinsus</taxon>
    </lineage>
</organism>
<name>A0A7J6KJY6_PERCH</name>
<gene>
    <name evidence="2" type="ORF">FOL47_004825</name>
</gene>
<proteinExistence type="predicted"/>
<dbReference type="AlphaFoldDB" id="A0A7J6KJY6"/>
<evidence type="ECO:0000313" key="2">
    <source>
        <dbReference type="EMBL" id="KAF4647274.1"/>
    </source>
</evidence>
<protein>
    <submittedName>
        <fullName evidence="2">Uncharacterized protein</fullName>
    </submittedName>
</protein>
<feature type="non-terminal residue" evidence="2">
    <location>
        <position position="1"/>
    </location>
</feature>
<accession>A0A7J6KJY6</accession>
<feature type="compositionally biased region" description="Basic and acidic residues" evidence="1">
    <location>
        <begin position="16"/>
        <end position="36"/>
    </location>
</feature>
<dbReference type="OrthoDB" id="2449121at2759"/>
<feature type="compositionally biased region" description="Basic residues" evidence="1">
    <location>
        <begin position="1"/>
        <end position="13"/>
    </location>
</feature>
<dbReference type="Proteomes" id="UP000591131">
    <property type="component" value="Unassembled WGS sequence"/>
</dbReference>
<keyword evidence="3" id="KW-1185">Reference proteome</keyword>
<reference evidence="2 3" key="1">
    <citation type="submission" date="2020-04" db="EMBL/GenBank/DDBJ databases">
        <title>Perkinsus chesapeaki whole genome sequence.</title>
        <authorList>
            <person name="Bogema D.R."/>
        </authorList>
    </citation>
    <scope>NUCLEOTIDE SEQUENCE [LARGE SCALE GENOMIC DNA]</scope>
    <source>
        <strain evidence="2">ATCC PRA-425</strain>
    </source>
</reference>